<name>U5CRJ2_AMBTC</name>
<protein>
    <submittedName>
        <fullName evidence="3">Uncharacterized protein</fullName>
    </submittedName>
</protein>
<accession>U5CRJ2</accession>
<dbReference type="Gramene" id="ERN15841">
    <property type="protein sequence ID" value="ERN15841"/>
    <property type="gene ID" value="AMTR_s00039p00169170"/>
</dbReference>
<proteinExistence type="predicted"/>
<reference evidence="4" key="1">
    <citation type="journal article" date="2013" name="Science">
        <title>The Amborella genome and the evolution of flowering plants.</title>
        <authorList>
            <consortium name="Amborella Genome Project"/>
        </authorList>
    </citation>
    <scope>NUCLEOTIDE SEQUENCE [LARGE SCALE GENOMIC DNA]</scope>
</reference>
<keyword evidence="1" id="KW-0175">Coiled coil</keyword>
<dbReference type="AlphaFoldDB" id="U5CRJ2"/>
<organism evidence="3 4">
    <name type="scientific">Amborella trichopoda</name>
    <dbReference type="NCBI Taxonomy" id="13333"/>
    <lineage>
        <taxon>Eukaryota</taxon>
        <taxon>Viridiplantae</taxon>
        <taxon>Streptophyta</taxon>
        <taxon>Embryophyta</taxon>
        <taxon>Tracheophyta</taxon>
        <taxon>Spermatophyta</taxon>
        <taxon>Magnoliopsida</taxon>
        <taxon>Amborellales</taxon>
        <taxon>Amborellaceae</taxon>
        <taxon>Amborella</taxon>
    </lineage>
</organism>
<dbReference type="Proteomes" id="UP000017836">
    <property type="component" value="Unassembled WGS sequence"/>
</dbReference>
<dbReference type="EMBL" id="KI392495">
    <property type="protein sequence ID" value="ERN15841.1"/>
    <property type="molecule type" value="Genomic_DNA"/>
</dbReference>
<sequence length="63" mass="7570">MADLPQESRQYQTKNRFLARGNSLPTSTHDPGHYQELLKRLWELERSHSELKEQFQSLKTERE</sequence>
<feature type="region of interest" description="Disordered" evidence="2">
    <location>
        <begin position="1"/>
        <end position="32"/>
    </location>
</feature>
<evidence type="ECO:0000313" key="4">
    <source>
        <dbReference type="Proteomes" id="UP000017836"/>
    </source>
</evidence>
<dbReference type="HOGENOM" id="CLU_2888739_0_0_1"/>
<gene>
    <name evidence="3" type="ORF">AMTR_s00039p00169170</name>
</gene>
<evidence type="ECO:0000256" key="2">
    <source>
        <dbReference type="SAM" id="MobiDB-lite"/>
    </source>
</evidence>
<evidence type="ECO:0000313" key="3">
    <source>
        <dbReference type="EMBL" id="ERN15841.1"/>
    </source>
</evidence>
<evidence type="ECO:0000256" key="1">
    <source>
        <dbReference type="SAM" id="Coils"/>
    </source>
</evidence>
<feature type="coiled-coil region" evidence="1">
    <location>
        <begin position="34"/>
        <end position="61"/>
    </location>
</feature>
<keyword evidence="4" id="KW-1185">Reference proteome</keyword>